<dbReference type="GO" id="GO:0043328">
    <property type="term" value="P:protein transport to vacuole involved in ubiquitin-dependent protein catabolic process via the multivesicular body sorting pathway"/>
    <property type="evidence" value="ECO:0007669"/>
    <property type="project" value="InterPro"/>
</dbReference>
<evidence type="ECO:0000313" key="10">
    <source>
        <dbReference type="EMBL" id="CAA2967410.1"/>
    </source>
</evidence>
<dbReference type="GO" id="GO:0043130">
    <property type="term" value="F:ubiquitin binding"/>
    <property type="evidence" value="ECO:0007669"/>
    <property type="project" value="InterPro"/>
</dbReference>
<dbReference type="InterPro" id="IPR004152">
    <property type="entry name" value="GAT_dom"/>
</dbReference>
<evidence type="ECO:0000259" key="9">
    <source>
        <dbReference type="PROSITE" id="PS50909"/>
    </source>
</evidence>
<name>A0A8S0QKQ0_OLEEU</name>
<feature type="compositionally biased region" description="Polar residues" evidence="7">
    <location>
        <begin position="139"/>
        <end position="165"/>
    </location>
</feature>
<dbReference type="SUPFAM" id="SSF89009">
    <property type="entry name" value="GAT-like domain"/>
    <property type="match status" value="2"/>
</dbReference>
<feature type="domain" description="VHS" evidence="8">
    <location>
        <begin position="9"/>
        <end position="138"/>
    </location>
</feature>
<comment type="caution">
    <text evidence="10">The sequence shown here is derived from an EMBL/GenBank/DDBJ whole genome shotgun (WGS) entry which is preliminary data.</text>
</comment>
<dbReference type="PANTHER" id="PTHR45898:SF3">
    <property type="entry name" value="TOM1-LIKE PROTEIN 5"/>
    <property type="match status" value="1"/>
</dbReference>
<dbReference type="PANTHER" id="PTHR45898">
    <property type="entry name" value="TOM1-LIKE PROTEIN"/>
    <property type="match status" value="1"/>
</dbReference>
<dbReference type="CDD" id="cd03561">
    <property type="entry name" value="VHS"/>
    <property type="match status" value="1"/>
</dbReference>
<comment type="subcellular location">
    <subcellularLocation>
        <location evidence="1">Membrane</location>
        <topology evidence="1">Peripheral membrane protein</topology>
    </subcellularLocation>
</comment>
<keyword evidence="3" id="KW-0813">Transport</keyword>
<evidence type="ECO:0000256" key="6">
    <source>
        <dbReference type="SAM" id="Coils"/>
    </source>
</evidence>
<dbReference type="InterPro" id="IPR044836">
    <property type="entry name" value="TOL_plant"/>
</dbReference>
<feature type="coiled-coil region" evidence="6">
    <location>
        <begin position="445"/>
        <end position="502"/>
    </location>
</feature>
<dbReference type="InterPro" id="IPR038425">
    <property type="entry name" value="GAT_sf"/>
</dbReference>
<dbReference type="GO" id="GO:0035091">
    <property type="term" value="F:phosphatidylinositol binding"/>
    <property type="evidence" value="ECO:0007669"/>
    <property type="project" value="InterPro"/>
</dbReference>
<dbReference type="EMBL" id="CACTIH010001882">
    <property type="protein sequence ID" value="CAA2967410.1"/>
    <property type="molecule type" value="Genomic_DNA"/>
</dbReference>
<dbReference type="AlphaFoldDB" id="A0A8S0QKQ0"/>
<dbReference type="GO" id="GO:0005737">
    <property type="term" value="C:cytoplasm"/>
    <property type="evidence" value="ECO:0007669"/>
    <property type="project" value="UniProtKB-ARBA"/>
</dbReference>
<evidence type="ECO:0000256" key="2">
    <source>
        <dbReference type="ARBA" id="ARBA00007708"/>
    </source>
</evidence>
<dbReference type="InterPro" id="IPR008942">
    <property type="entry name" value="ENTH_VHS"/>
</dbReference>
<evidence type="ECO:0000256" key="7">
    <source>
        <dbReference type="SAM" id="MobiDB-lite"/>
    </source>
</evidence>
<evidence type="ECO:0000256" key="3">
    <source>
        <dbReference type="ARBA" id="ARBA00022448"/>
    </source>
</evidence>
<keyword evidence="5" id="KW-0472">Membrane</keyword>
<dbReference type="OrthoDB" id="2018246at2759"/>
<sequence>MASELVNSATSDKLTEMDWAKNIEICELVACDNRQAKDVVKAIKNCLGSNNSNTQLFSVLLLEMLMNNIGEHVHQQVIDMGILPILVKIVKKKSDLCVGEKIFLLLDAAQSSLGGNFGRFPQYYSAYCELVSAGVQFPRSSSDTSKPHSTLEVNKNNSSDKQSAAPQFERKAPKNVSVSSILEKAGTALEVLRDVLNAVDTQRSEGAKDEFTLDLVEQCSFHKQQVMHLALTSRDDNVVTRAIELNEQLERILQRHDALISRRTTLISTHIDHEQAGEEEEAEQLLRRIRKGKTCLQAEEEDNQRDLPLRLKRPSVPGEMLHHPLIRPLTVELPKREPVQLPTMEPMQETAQPPTVEQKQEANVGRPLVALPPPPARPVERERFFRENKVDGSALNGHMSCLTLHSRNGAKDEFTLDLVEQCSFHKQQVMHLAMTSRDDNVVTRAIELNEQLERILQRHDALISRRTTLISTHIDHEQAGEEEEAEQLLRRIRKGKACLQAEEEDSQRDLPLRLKRPSVPGEMLHHPLIRPLTVELPNREPVQPPTMEPMQETAQPPTVEQKQEANVGRPLVALPPPPARPVERERFFRENKVDGSALNGHMSCLTLHSRNVSTSLNTSIDYSD</sequence>
<dbReference type="Pfam" id="PF03127">
    <property type="entry name" value="GAT"/>
    <property type="match status" value="1"/>
</dbReference>
<dbReference type="SMART" id="SM00288">
    <property type="entry name" value="VHS"/>
    <property type="match status" value="1"/>
</dbReference>
<accession>A0A8S0QKQ0</accession>
<dbReference type="PROSITE" id="PS50909">
    <property type="entry name" value="GAT"/>
    <property type="match status" value="2"/>
</dbReference>
<dbReference type="SUPFAM" id="SSF48464">
    <property type="entry name" value="ENTH/VHS domain"/>
    <property type="match status" value="1"/>
</dbReference>
<feature type="domain" description="GAT" evidence="9">
    <location>
        <begin position="376"/>
        <end position="464"/>
    </location>
</feature>
<evidence type="ECO:0000313" key="11">
    <source>
        <dbReference type="Proteomes" id="UP000594638"/>
    </source>
</evidence>
<dbReference type="GO" id="GO:0016020">
    <property type="term" value="C:membrane"/>
    <property type="evidence" value="ECO:0007669"/>
    <property type="project" value="UniProtKB-SubCell"/>
</dbReference>
<keyword evidence="4" id="KW-0653">Protein transport</keyword>
<dbReference type="Proteomes" id="UP000594638">
    <property type="component" value="Unassembled WGS sequence"/>
</dbReference>
<evidence type="ECO:0000256" key="1">
    <source>
        <dbReference type="ARBA" id="ARBA00004170"/>
    </source>
</evidence>
<organism evidence="10 11">
    <name type="scientific">Olea europaea subsp. europaea</name>
    <dbReference type="NCBI Taxonomy" id="158383"/>
    <lineage>
        <taxon>Eukaryota</taxon>
        <taxon>Viridiplantae</taxon>
        <taxon>Streptophyta</taxon>
        <taxon>Embryophyta</taxon>
        <taxon>Tracheophyta</taxon>
        <taxon>Spermatophyta</taxon>
        <taxon>Magnoliopsida</taxon>
        <taxon>eudicotyledons</taxon>
        <taxon>Gunneridae</taxon>
        <taxon>Pentapetalae</taxon>
        <taxon>asterids</taxon>
        <taxon>lamiids</taxon>
        <taxon>Lamiales</taxon>
        <taxon>Oleaceae</taxon>
        <taxon>Oleeae</taxon>
        <taxon>Olea</taxon>
    </lineage>
</organism>
<feature type="region of interest" description="Disordered" evidence="7">
    <location>
        <begin position="139"/>
        <end position="172"/>
    </location>
</feature>
<proteinExistence type="inferred from homology"/>
<evidence type="ECO:0000256" key="4">
    <source>
        <dbReference type="ARBA" id="ARBA00022927"/>
    </source>
</evidence>
<dbReference type="Gene3D" id="1.20.58.160">
    <property type="match status" value="2"/>
</dbReference>
<comment type="similarity">
    <text evidence="2">Belongs to the TOM1 family.</text>
</comment>
<dbReference type="InterPro" id="IPR002014">
    <property type="entry name" value="VHS_dom"/>
</dbReference>
<feature type="domain" description="GAT" evidence="9">
    <location>
        <begin position="173"/>
        <end position="261"/>
    </location>
</feature>
<dbReference type="Gene3D" id="1.25.40.90">
    <property type="match status" value="1"/>
</dbReference>
<keyword evidence="6" id="KW-0175">Coiled coil</keyword>
<dbReference type="PROSITE" id="PS50179">
    <property type="entry name" value="VHS"/>
    <property type="match status" value="1"/>
</dbReference>
<reference evidence="10 11" key="1">
    <citation type="submission" date="2019-12" db="EMBL/GenBank/DDBJ databases">
        <authorList>
            <person name="Alioto T."/>
            <person name="Alioto T."/>
            <person name="Gomez Garrido J."/>
        </authorList>
    </citation>
    <scope>NUCLEOTIDE SEQUENCE [LARGE SCALE GENOMIC DNA]</scope>
</reference>
<gene>
    <name evidence="10" type="ORF">OLEA9_A102120</name>
</gene>
<evidence type="ECO:0000259" key="8">
    <source>
        <dbReference type="PROSITE" id="PS50179"/>
    </source>
</evidence>
<keyword evidence="11" id="KW-1185">Reference proteome</keyword>
<protein>
    <submittedName>
        <fullName evidence="10">TOM1 2 isoform X1</fullName>
    </submittedName>
</protein>
<dbReference type="Gramene" id="OE9A102120T3">
    <property type="protein sequence ID" value="OE9A102120C3"/>
    <property type="gene ID" value="OE9A102120"/>
</dbReference>
<dbReference type="Pfam" id="PF00790">
    <property type="entry name" value="VHS"/>
    <property type="match status" value="1"/>
</dbReference>
<evidence type="ECO:0000256" key="5">
    <source>
        <dbReference type="ARBA" id="ARBA00023136"/>
    </source>
</evidence>